<dbReference type="InterPro" id="IPR004146">
    <property type="entry name" value="DC1"/>
</dbReference>
<keyword evidence="5" id="KW-1185">Reference proteome</keyword>
<evidence type="ECO:0000259" key="2">
    <source>
        <dbReference type="Pfam" id="PF03107"/>
    </source>
</evidence>
<dbReference type="Proteomes" id="UP000811609">
    <property type="component" value="Chromosome 1"/>
</dbReference>
<proteinExistence type="predicted"/>
<dbReference type="EMBL" id="CM031825">
    <property type="protein sequence ID" value="KAG6734826.1"/>
    <property type="molecule type" value="Genomic_DNA"/>
</dbReference>
<evidence type="ECO:0000256" key="1">
    <source>
        <dbReference type="ARBA" id="ARBA00022737"/>
    </source>
</evidence>
<dbReference type="Pfam" id="PF03107">
    <property type="entry name" value="C1_2"/>
    <property type="match status" value="1"/>
</dbReference>
<organism evidence="3 5">
    <name type="scientific">Carya illinoinensis</name>
    <name type="common">Pecan</name>
    <dbReference type="NCBI Taxonomy" id="32201"/>
    <lineage>
        <taxon>Eukaryota</taxon>
        <taxon>Viridiplantae</taxon>
        <taxon>Streptophyta</taxon>
        <taxon>Embryophyta</taxon>
        <taxon>Tracheophyta</taxon>
        <taxon>Spermatophyta</taxon>
        <taxon>Magnoliopsida</taxon>
        <taxon>eudicotyledons</taxon>
        <taxon>Gunneridae</taxon>
        <taxon>Pentapetalae</taxon>
        <taxon>rosids</taxon>
        <taxon>fabids</taxon>
        <taxon>Fagales</taxon>
        <taxon>Juglandaceae</taxon>
        <taxon>Carya</taxon>
    </lineage>
</organism>
<dbReference type="PANTHER" id="PTHR46477">
    <property type="entry name" value="CYSTEINE/HISTIDINE-RICH C1 DOMAIN FAMILY PROTEIN"/>
    <property type="match status" value="1"/>
</dbReference>
<dbReference type="AlphaFoldDB" id="A0A8T1RTM4"/>
<dbReference type="PANTHER" id="PTHR46477:SF15">
    <property type="entry name" value="CYSTEINE_HISTIDINE-RICH C1 DOMAIN PROTEIN"/>
    <property type="match status" value="1"/>
</dbReference>
<reference evidence="3" key="1">
    <citation type="submission" date="2020-12" db="EMBL/GenBank/DDBJ databases">
        <title>WGS assembly of Carya illinoinensis cv. Pawnee.</title>
        <authorList>
            <person name="Platts A."/>
            <person name="Shu S."/>
            <person name="Wright S."/>
            <person name="Barry K."/>
            <person name="Edger P."/>
            <person name="Pires J.C."/>
            <person name="Schmutz J."/>
        </authorList>
    </citation>
    <scope>NUCLEOTIDE SEQUENCE</scope>
    <source>
        <tissue evidence="3">Leaf</tissue>
    </source>
</reference>
<keyword evidence="1" id="KW-0677">Repeat</keyword>
<evidence type="ECO:0000313" key="3">
    <source>
        <dbReference type="EMBL" id="KAG6670109.1"/>
    </source>
</evidence>
<name>A0A8T1RTM4_CARIL</name>
<feature type="domain" description="DC1" evidence="2">
    <location>
        <begin position="11"/>
        <end position="57"/>
    </location>
</feature>
<comment type="caution">
    <text evidence="3">The sequence shown here is derived from an EMBL/GenBank/DDBJ whole genome shotgun (WGS) entry which is preliminary data.</text>
</comment>
<gene>
    <name evidence="3" type="ORF">CIPAW_01G288500</name>
    <name evidence="4" type="ORF">I3842_01G290200</name>
</gene>
<reference evidence="4" key="2">
    <citation type="submission" date="2021-01" db="EMBL/GenBank/DDBJ databases">
        <authorList>
            <person name="Lovell J.T."/>
            <person name="Bentley N."/>
            <person name="Bhattarai G."/>
            <person name="Jenkins J.W."/>
            <person name="Sreedasyam A."/>
            <person name="Alarcon Y."/>
            <person name="Bock C."/>
            <person name="Boston L."/>
            <person name="Carlson J."/>
            <person name="Cervantes K."/>
            <person name="Clermont K."/>
            <person name="Krom N."/>
            <person name="Kubenka K."/>
            <person name="Mamidi S."/>
            <person name="Mattison C."/>
            <person name="Monteros M."/>
            <person name="Pisani C."/>
            <person name="Plott C."/>
            <person name="Rajasekar S."/>
            <person name="Rhein H.S."/>
            <person name="Rohla C."/>
            <person name="Song M."/>
            <person name="Hilaire R.S."/>
            <person name="Shu S."/>
            <person name="Wells L."/>
            <person name="Wang X."/>
            <person name="Webber J."/>
            <person name="Heerema R.J."/>
            <person name="Klein P."/>
            <person name="Conner P."/>
            <person name="Grauke L."/>
            <person name="Grimwood J."/>
            <person name="Schmutz J."/>
            <person name="Randall J.J."/>
        </authorList>
    </citation>
    <scope>NUCLEOTIDE SEQUENCE</scope>
    <source>
        <tissue evidence="4">Leaf</tissue>
    </source>
</reference>
<dbReference type="EMBL" id="CM031809">
    <property type="protein sequence ID" value="KAG6670109.1"/>
    <property type="molecule type" value="Genomic_DNA"/>
</dbReference>
<dbReference type="Proteomes" id="UP000811246">
    <property type="component" value="Chromosome 1"/>
</dbReference>
<evidence type="ECO:0000313" key="4">
    <source>
        <dbReference type="EMBL" id="KAG6734826.1"/>
    </source>
</evidence>
<evidence type="ECO:0000313" key="5">
    <source>
        <dbReference type="Proteomes" id="UP000811609"/>
    </source>
</evidence>
<protein>
    <recommendedName>
        <fullName evidence="2">DC1 domain-containing protein</fullName>
    </recommendedName>
</protein>
<accession>A0A8T1RTM4</accession>
<sequence length="214" mass="24264">MVRLPELEHSSHPEHVLKWINGVETPYKCDGCKQEGFHPCYQCIENGCDFHLHEQCAAVDRLSYITHPFFGNTWSIGLCVACGKGVQGFRYQSYCNKAHVIHPCCLKLPPALSAPQGDQAVNLELHKKAKCWPTSKSCLRCQNRKISKGIHGWVYVSTNDDFCYHVACVQDLILDKWRTDQLQSPNGDPGRQTIQLAIEIVSYLQGRFARCTWG</sequence>